<evidence type="ECO:0000313" key="4">
    <source>
        <dbReference type="Proteomes" id="UP000256429"/>
    </source>
</evidence>
<dbReference type="Pfam" id="PF06452">
    <property type="entry name" value="CBM9_1"/>
    <property type="match status" value="1"/>
</dbReference>
<evidence type="ECO:0000259" key="2">
    <source>
        <dbReference type="Pfam" id="PF19313"/>
    </source>
</evidence>
<organism evidence="3 4">
    <name type="scientific">Lutibacter oceani</name>
    <dbReference type="NCBI Taxonomy" id="1853311"/>
    <lineage>
        <taxon>Bacteria</taxon>
        <taxon>Pseudomonadati</taxon>
        <taxon>Bacteroidota</taxon>
        <taxon>Flavobacteriia</taxon>
        <taxon>Flavobacteriales</taxon>
        <taxon>Flavobacteriaceae</taxon>
        <taxon>Lutibacter</taxon>
    </lineage>
</organism>
<comment type="caution">
    <text evidence="3">The sequence shown here is derived from an EMBL/GenBank/DDBJ whole genome shotgun (WGS) entry which is preliminary data.</text>
</comment>
<feature type="domain" description="DUF5916" evidence="2">
    <location>
        <begin position="228"/>
        <end position="800"/>
    </location>
</feature>
<dbReference type="GO" id="GO:0030246">
    <property type="term" value="F:carbohydrate binding"/>
    <property type="evidence" value="ECO:0007669"/>
    <property type="project" value="InterPro"/>
</dbReference>
<gene>
    <name evidence="3" type="ORF">BX611_1610</name>
</gene>
<accession>A0A3D9RQJ6</accession>
<evidence type="ECO:0000259" key="1">
    <source>
        <dbReference type="Pfam" id="PF06452"/>
    </source>
</evidence>
<dbReference type="GO" id="GO:0004553">
    <property type="term" value="F:hydrolase activity, hydrolyzing O-glycosyl compounds"/>
    <property type="evidence" value="ECO:0007669"/>
    <property type="project" value="InterPro"/>
</dbReference>
<dbReference type="Pfam" id="PF19313">
    <property type="entry name" value="DUF5916"/>
    <property type="match status" value="1"/>
</dbReference>
<dbReference type="AlphaFoldDB" id="A0A3D9RQJ6"/>
<dbReference type="GO" id="GO:0016052">
    <property type="term" value="P:carbohydrate catabolic process"/>
    <property type="evidence" value="ECO:0007669"/>
    <property type="project" value="InterPro"/>
</dbReference>
<dbReference type="Gene3D" id="2.60.40.1190">
    <property type="match status" value="1"/>
</dbReference>
<dbReference type="Proteomes" id="UP000256429">
    <property type="component" value="Unassembled WGS sequence"/>
</dbReference>
<dbReference type="CDD" id="cd09618">
    <property type="entry name" value="CBM9_like_2"/>
    <property type="match status" value="1"/>
</dbReference>
<dbReference type="SUPFAM" id="SSF49344">
    <property type="entry name" value="CBD9-like"/>
    <property type="match status" value="1"/>
</dbReference>
<feature type="domain" description="Carbohydrate-binding" evidence="1">
    <location>
        <begin position="36"/>
        <end position="190"/>
    </location>
</feature>
<keyword evidence="4" id="KW-1185">Reference proteome</keyword>
<dbReference type="InterPro" id="IPR045670">
    <property type="entry name" value="DUF5916"/>
</dbReference>
<reference evidence="3 4" key="1">
    <citation type="submission" date="2018-08" db="EMBL/GenBank/DDBJ databases">
        <title>Genomic Encyclopedia of Type Strains, Phase III (KMG-III): the genomes of soil and plant-associated and newly described type strains.</title>
        <authorList>
            <person name="Whitman W."/>
        </authorList>
    </citation>
    <scope>NUCLEOTIDE SEQUENCE [LARGE SCALE GENOMIC DNA]</scope>
    <source>
        <strain evidence="3 4">325-5</strain>
    </source>
</reference>
<sequence length="804" mass="92683">MKNFFLILSLFCIVTITAQETKKKLLAKRVSNPPKIDGILNDDVWKDADVAKDFVMFRPSSGTPEEKNKRTEVKVVYDDDAIYFGAYLYDDKPNEIPKEFANRDNFASVDWFGVMINPNNDSQNDTEFFVQVTGNQADAKSNAFNEDFSWSAVWDSEVSVLRDGWVVEIKIPYSALRFSNQEVQTWGLNFHRHFRNTREQFTWNYIDRTKGIIQQYAGTLSGIENIQPPTRLSFSPYASSAFNSYDGENSFNNSIGLDVKYGISESFTLDATLIPDFGQTAFDDIVLNLGPFEEQYQEQRPFFTEGTELFSKGDMFYSRRIGNAPVNYFDEATLTENEEIVDNPYKVNMLNAVKVSGRTKGGLGIGVFNAITEKTEAKIKDLSTEEIKRIVTEPLANYNVIILDQQFNKNSSVSLINTSVLREGKVRDANATGLLYTLVNKKNTHYIDGSVKTSSIIENNEKTNGYFFDTSMGKFAGKIQYEAGYRMVDEKFEINDLGFQNRNNYQRYYGNFSYRIFEPTKNFIRYRFNTWGNISYRKSDGAYMDNRIGINFNATTLKQLSFGVNINGNIGKTYDYYEPRVEDRYYTDSPRLNFNGWLSTDFSKKFAFETSVFHGIRIGESRIYTEFDFSPRYRFNDKFNVSYGLNMGAGKNSKGWVNELEDGTIIFGNRTVKNITNSISGRYNFSVKSGLALTFRHYWSPIEYDNEFYNLEQNGELSPNTYSENHDINFNSWNLDLSYSWQFAPGSQLVALYRNAIFNEDTNSDLNFNENLTNLFEQPKQHNVSLKLIYYIDYNNMKGWLGKS</sequence>
<dbReference type="OrthoDB" id="9786766at2"/>
<dbReference type="EMBL" id="QTTQ01000010">
    <property type="protein sequence ID" value="REE82067.1"/>
    <property type="molecule type" value="Genomic_DNA"/>
</dbReference>
<dbReference type="InterPro" id="IPR010502">
    <property type="entry name" value="Carb-bd_dom_fam9"/>
</dbReference>
<protein>
    <submittedName>
        <fullName evidence="3">Carbohydrate binding protein with CBM9 domain</fullName>
    </submittedName>
</protein>
<name>A0A3D9RQJ6_9FLAO</name>
<proteinExistence type="predicted"/>
<evidence type="ECO:0000313" key="3">
    <source>
        <dbReference type="EMBL" id="REE82067.1"/>
    </source>
</evidence>
<dbReference type="RefSeq" id="WP_115879907.1">
    <property type="nucleotide sequence ID" value="NZ_QTTQ01000010.1"/>
</dbReference>